<dbReference type="Proteomes" id="UP000198519">
    <property type="component" value="Unassembled WGS sequence"/>
</dbReference>
<dbReference type="CDD" id="cd06225">
    <property type="entry name" value="HAMP"/>
    <property type="match status" value="1"/>
</dbReference>
<feature type="domain" description="HAMP" evidence="11">
    <location>
        <begin position="139"/>
        <end position="191"/>
    </location>
</feature>
<dbReference type="InterPro" id="IPR011712">
    <property type="entry name" value="Sig_transdc_His_kin_sub3_dim/P"/>
</dbReference>
<protein>
    <recommendedName>
        <fullName evidence="3">histidine kinase</fullName>
        <ecNumber evidence="3">2.7.13.3</ecNumber>
    </recommendedName>
</protein>
<keyword evidence="6 12" id="KW-0418">Kinase</keyword>
<dbReference type="InterPro" id="IPR050482">
    <property type="entry name" value="Sensor_HK_TwoCompSys"/>
</dbReference>
<gene>
    <name evidence="12" type="ORF">SAMN04487963_3207</name>
</gene>
<dbReference type="Pfam" id="PF00672">
    <property type="entry name" value="HAMP"/>
    <property type="match status" value="1"/>
</dbReference>
<evidence type="ECO:0000256" key="2">
    <source>
        <dbReference type="ARBA" id="ARBA00004370"/>
    </source>
</evidence>
<keyword evidence="9" id="KW-0472">Membrane</keyword>
<dbReference type="RefSeq" id="WP_092025577.1">
    <property type="nucleotide sequence ID" value="NZ_FOUE01000005.1"/>
</dbReference>
<dbReference type="Gene3D" id="6.10.340.10">
    <property type="match status" value="1"/>
</dbReference>
<evidence type="ECO:0000256" key="9">
    <source>
        <dbReference type="SAM" id="Phobius"/>
    </source>
</evidence>
<dbReference type="EC" id="2.7.13.3" evidence="3"/>
<dbReference type="InterPro" id="IPR003594">
    <property type="entry name" value="HATPase_dom"/>
</dbReference>
<evidence type="ECO:0000259" key="10">
    <source>
        <dbReference type="PROSITE" id="PS50109"/>
    </source>
</evidence>
<dbReference type="PANTHER" id="PTHR24421:SF58">
    <property type="entry name" value="SIGNAL TRANSDUCTION HISTIDINE-PROTEIN KINASE_PHOSPHATASE UHPB"/>
    <property type="match status" value="1"/>
</dbReference>
<dbReference type="Gene3D" id="1.20.5.1930">
    <property type="match status" value="1"/>
</dbReference>
<dbReference type="InterPro" id="IPR005467">
    <property type="entry name" value="His_kinase_dom"/>
</dbReference>
<keyword evidence="13" id="KW-1185">Reference proteome</keyword>
<dbReference type="SUPFAM" id="SSF158472">
    <property type="entry name" value="HAMP domain-like"/>
    <property type="match status" value="1"/>
</dbReference>
<dbReference type="SMART" id="SM00304">
    <property type="entry name" value="HAMP"/>
    <property type="match status" value="1"/>
</dbReference>
<accession>A0A1I4SGF8</accession>
<evidence type="ECO:0000259" key="11">
    <source>
        <dbReference type="PROSITE" id="PS50885"/>
    </source>
</evidence>
<feature type="coiled-coil region" evidence="8">
    <location>
        <begin position="169"/>
        <end position="206"/>
    </location>
</feature>
<feature type="transmembrane region" description="Helical" evidence="9">
    <location>
        <begin position="116"/>
        <end position="138"/>
    </location>
</feature>
<dbReference type="GO" id="GO:0016020">
    <property type="term" value="C:membrane"/>
    <property type="evidence" value="ECO:0007669"/>
    <property type="project" value="UniProtKB-SubCell"/>
</dbReference>
<comment type="subcellular location">
    <subcellularLocation>
        <location evidence="2">Membrane</location>
    </subcellularLocation>
</comment>
<dbReference type="PANTHER" id="PTHR24421">
    <property type="entry name" value="NITRATE/NITRITE SENSOR PROTEIN NARX-RELATED"/>
    <property type="match status" value="1"/>
</dbReference>
<proteinExistence type="predicted"/>
<evidence type="ECO:0000313" key="13">
    <source>
        <dbReference type="Proteomes" id="UP000198519"/>
    </source>
</evidence>
<dbReference type="STRING" id="488535.SAMN04487963_3207"/>
<keyword evidence="9" id="KW-0812">Transmembrane</keyword>
<dbReference type="InterPro" id="IPR003660">
    <property type="entry name" value="HAMP_dom"/>
</dbReference>
<keyword evidence="8" id="KW-0175">Coiled coil</keyword>
<evidence type="ECO:0000256" key="7">
    <source>
        <dbReference type="ARBA" id="ARBA00023012"/>
    </source>
</evidence>
<keyword evidence="5" id="KW-0808">Transferase</keyword>
<evidence type="ECO:0000256" key="3">
    <source>
        <dbReference type="ARBA" id="ARBA00012438"/>
    </source>
</evidence>
<dbReference type="Pfam" id="PF02518">
    <property type="entry name" value="HATPase_c"/>
    <property type="match status" value="1"/>
</dbReference>
<reference evidence="13" key="1">
    <citation type="submission" date="2016-10" db="EMBL/GenBank/DDBJ databases">
        <authorList>
            <person name="Varghese N."/>
            <person name="Submissions S."/>
        </authorList>
    </citation>
    <scope>NUCLEOTIDE SEQUENCE [LARGE SCALE GENOMIC DNA]</scope>
    <source>
        <strain evidence="13">CGMCC 1.7061</strain>
    </source>
</reference>
<evidence type="ECO:0000256" key="4">
    <source>
        <dbReference type="ARBA" id="ARBA00022553"/>
    </source>
</evidence>
<dbReference type="CDD" id="cd16917">
    <property type="entry name" value="HATPase_UhpB-NarQ-NarX-like"/>
    <property type="match status" value="1"/>
</dbReference>
<comment type="catalytic activity">
    <reaction evidence="1">
        <text>ATP + protein L-histidine = ADP + protein N-phospho-L-histidine.</text>
        <dbReference type="EC" id="2.7.13.3"/>
    </reaction>
</comment>
<dbReference type="GO" id="GO:0046983">
    <property type="term" value="F:protein dimerization activity"/>
    <property type="evidence" value="ECO:0007669"/>
    <property type="project" value="InterPro"/>
</dbReference>
<keyword evidence="7" id="KW-0902">Two-component regulatory system</keyword>
<dbReference type="GO" id="GO:0000155">
    <property type="term" value="F:phosphorelay sensor kinase activity"/>
    <property type="evidence" value="ECO:0007669"/>
    <property type="project" value="InterPro"/>
</dbReference>
<evidence type="ECO:0000256" key="8">
    <source>
        <dbReference type="SAM" id="Coils"/>
    </source>
</evidence>
<dbReference type="SUPFAM" id="SSF55874">
    <property type="entry name" value="ATPase domain of HSP90 chaperone/DNA topoisomerase II/histidine kinase"/>
    <property type="match status" value="1"/>
</dbReference>
<name>A0A1I4SGF8_9GAMM</name>
<evidence type="ECO:0000256" key="6">
    <source>
        <dbReference type="ARBA" id="ARBA00022777"/>
    </source>
</evidence>
<evidence type="ECO:0000256" key="1">
    <source>
        <dbReference type="ARBA" id="ARBA00000085"/>
    </source>
</evidence>
<evidence type="ECO:0000313" key="12">
    <source>
        <dbReference type="EMBL" id="SFM63557.1"/>
    </source>
</evidence>
<sequence>MSAYVRLALVLLAVFVTIYVVGAVFYLQQARADIAREQRSAEQVARVIPAPGALAGGLVAGLRHLRPAVEPPAPRQSGVRGLFTLAVTGAEPGTAVVINGWRADPSDEVEEIWENFLLISLAYGTGMGLCFLALFVAVRRGTAPLNTLATAMDTLAHGQLSARLPPQSISELDRLVERFNDMAAALEAEQQTVSRLLNELLQLRDNERAHIARILHDDLGQYLTGIRALAQGWVYDPTLNPSQIAQARLLAEHCETVQGHFRLLLQDLHPLVMEQLGLVSGVQHLVERWQRLSGVRCQLSVDQDLPELTGEAQTNLYRWLQESLNNVSRHANATLAKLTLMTGHDGLRLQVTDNGCGFCQASVSPGLGLRSMRERARTLGATMEIRSDVGQGTRIDLTVPL</sequence>
<dbReference type="OrthoDB" id="9797605at2"/>
<dbReference type="Gene3D" id="3.30.565.10">
    <property type="entry name" value="Histidine kinase-like ATPase, C-terminal domain"/>
    <property type="match status" value="1"/>
</dbReference>
<keyword evidence="4" id="KW-0597">Phosphoprotein</keyword>
<keyword evidence="9" id="KW-1133">Transmembrane helix</keyword>
<dbReference type="PROSITE" id="PS50885">
    <property type="entry name" value="HAMP"/>
    <property type="match status" value="1"/>
</dbReference>
<feature type="domain" description="Histidine kinase" evidence="10">
    <location>
        <begin position="316"/>
        <end position="401"/>
    </location>
</feature>
<dbReference type="EMBL" id="FOUE01000005">
    <property type="protein sequence ID" value="SFM63557.1"/>
    <property type="molecule type" value="Genomic_DNA"/>
</dbReference>
<dbReference type="AlphaFoldDB" id="A0A1I4SGF8"/>
<organism evidence="12 13">
    <name type="scientific">Marinobacter zhejiangensis</name>
    <dbReference type="NCBI Taxonomy" id="488535"/>
    <lineage>
        <taxon>Bacteria</taxon>
        <taxon>Pseudomonadati</taxon>
        <taxon>Pseudomonadota</taxon>
        <taxon>Gammaproteobacteria</taxon>
        <taxon>Pseudomonadales</taxon>
        <taxon>Marinobacteraceae</taxon>
        <taxon>Marinobacter</taxon>
    </lineage>
</organism>
<dbReference type="Pfam" id="PF07730">
    <property type="entry name" value="HisKA_3"/>
    <property type="match status" value="1"/>
</dbReference>
<dbReference type="InterPro" id="IPR036890">
    <property type="entry name" value="HATPase_C_sf"/>
</dbReference>
<evidence type="ECO:0000256" key="5">
    <source>
        <dbReference type="ARBA" id="ARBA00022679"/>
    </source>
</evidence>
<feature type="transmembrane region" description="Helical" evidence="9">
    <location>
        <begin position="6"/>
        <end position="27"/>
    </location>
</feature>
<dbReference type="PROSITE" id="PS50109">
    <property type="entry name" value="HIS_KIN"/>
    <property type="match status" value="1"/>
</dbReference>